<evidence type="ECO:0000256" key="5">
    <source>
        <dbReference type="SAM" id="MobiDB-lite"/>
    </source>
</evidence>
<feature type="transmembrane region" description="Helical" evidence="6">
    <location>
        <begin position="281"/>
        <end position="298"/>
    </location>
</feature>
<feature type="transmembrane region" description="Helical" evidence="6">
    <location>
        <begin position="650"/>
        <end position="666"/>
    </location>
</feature>
<evidence type="ECO:0000313" key="8">
    <source>
        <dbReference type="EMBL" id="OAQ75652.1"/>
    </source>
</evidence>
<dbReference type="Gene3D" id="1.20.1720.10">
    <property type="entry name" value="Multidrug resistance protein D"/>
    <property type="match status" value="1"/>
</dbReference>
<dbReference type="SUPFAM" id="SSF103473">
    <property type="entry name" value="MFS general substrate transporter"/>
    <property type="match status" value="2"/>
</dbReference>
<dbReference type="Pfam" id="PF07690">
    <property type="entry name" value="MFS_1"/>
    <property type="match status" value="2"/>
</dbReference>
<dbReference type="GO" id="GO:0022857">
    <property type="term" value="F:transmembrane transporter activity"/>
    <property type="evidence" value="ECO:0007669"/>
    <property type="project" value="InterPro"/>
</dbReference>
<feature type="transmembrane region" description="Helical" evidence="6">
    <location>
        <begin position="672"/>
        <end position="694"/>
    </location>
</feature>
<accession>A0A179GCY1</accession>
<feature type="transmembrane region" description="Helical" evidence="6">
    <location>
        <begin position="532"/>
        <end position="556"/>
    </location>
</feature>
<protein>
    <submittedName>
        <fullName evidence="8">Mfs transporter protein</fullName>
    </submittedName>
</protein>
<reference evidence="8 9" key="1">
    <citation type="submission" date="2016-01" db="EMBL/GenBank/DDBJ databases">
        <title>Biosynthesis of antibiotic leucinostatins and their inhibition on Phytophthora in bio-control Purpureocillium lilacinum.</title>
        <authorList>
            <person name="Wang G."/>
            <person name="Liu Z."/>
            <person name="Lin R."/>
            <person name="Li E."/>
            <person name="Mao Z."/>
            <person name="Ling J."/>
            <person name="Yin W."/>
            <person name="Xie B."/>
        </authorList>
    </citation>
    <scope>NUCLEOTIDE SEQUENCE [LARGE SCALE GENOMIC DNA]</scope>
    <source>
        <strain evidence="8">PLBJ-1</strain>
    </source>
</reference>
<dbReference type="GO" id="GO:0005886">
    <property type="term" value="C:plasma membrane"/>
    <property type="evidence" value="ECO:0007669"/>
    <property type="project" value="TreeGrafter"/>
</dbReference>
<keyword evidence="2 6" id="KW-0812">Transmembrane</keyword>
<dbReference type="FunFam" id="1.20.1250.20:FF:000396">
    <property type="entry name" value="MFS general substrate transporter"/>
    <property type="match status" value="1"/>
</dbReference>
<comment type="subcellular location">
    <subcellularLocation>
        <location evidence="1">Membrane</location>
        <topology evidence="1">Multi-pass membrane protein</topology>
    </subcellularLocation>
</comment>
<feature type="transmembrane region" description="Helical" evidence="6">
    <location>
        <begin position="310"/>
        <end position="333"/>
    </location>
</feature>
<feature type="region of interest" description="Disordered" evidence="5">
    <location>
        <begin position="79"/>
        <end position="99"/>
    </location>
</feature>
<gene>
    <name evidence="8" type="ORF">VFPBJ_09625</name>
</gene>
<evidence type="ECO:0000256" key="4">
    <source>
        <dbReference type="ARBA" id="ARBA00023136"/>
    </source>
</evidence>
<dbReference type="EMBL" id="LSBH01000008">
    <property type="protein sequence ID" value="OAQ75652.1"/>
    <property type="molecule type" value="Genomic_DNA"/>
</dbReference>
<sequence>MKAVVALINALLLTTANAVALPVDEHRDLKQRAENDVDARRRTTDYYQYIQTDKGGNPITSKRDEVEVVDVVLDDVVPDDAELGDGNPANAEAREPANDVDAARGQGYYDGPAYYCTIASSVLLLAANRNEPLGLRNVHARTSHSSIPAGFPVDASLTPGRASAGHRAAADPSAQAGDPAEGKKKTEDGTIILEPQPEDSANDPLNWPGWQRDTALISLGFYCMIGGGIGPLIAAGFTDIAHEYDVTVENVSLVVGLYMMGLGIGAVLASPTAILFGKRPVYLASAIVFIGTCVWAGHSPSFPSLLAARVFQGMAMSPVECLPSATIAEIFFLHERAYRIGIYTLLLLGGKNLVPLKSTDINKSPDATLLMDEKIVAAPGQALQHGNAASEGVPSPRPILARTPNSYLVQSPYTHSIAGSETNVDYFMHGPNLDNERIPASALRAPPKIQAYTHVLRQQPAQTFAQHLRPYHGRLNNDKWLKVMVRPFVLFSYPAVLWSAAVYSCSIGWLMVISETMAIIYRDPSSYNFTSLQTGLVYIAPFIGGVLGTGVAGKISDIIVRAMSRRNGGLYEPEFRLVMAIPIMVATCIGLMGFGWSAQDKDHWMVPTAFLGVLSFGCSLGSTTAITFCVDSFRQYAGEALVTLNFSKNILHGLVFSLFVSHWMAHDGPRKVFIWLGVIQLLLQLTTIPLFIYGKRARMWTVRKNFMERF</sequence>
<feature type="transmembrane region" description="Helical" evidence="6">
    <location>
        <begin position="251"/>
        <end position="269"/>
    </location>
</feature>
<feature type="transmembrane region" description="Helical" evidence="6">
    <location>
        <begin position="488"/>
        <end position="512"/>
    </location>
</feature>
<keyword evidence="7" id="KW-0732">Signal</keyword>
<evidence type="ECO:0000256" key="7">
    <source>
        <dbReference type="SAM" id="SignalP"/>
    </source>
</evidence>
<dbReference type="AlphaFoldDB" id="A0A179GCY1"/>
<feature type="region of interest" description="Disordered" evidence="5">
    <location>
        <begin position="148"/>
        <end position="185"/>
    </location>
</feature>
<evidence type="ECO:0000256" key="2">
    <source>
        <dbReference type="ARBA" id="ARBA00022692"/>
    </source>
</evidence>
<dbReference type="InterPro" id="IPR011701">
    <property type="entry name" value="MFS"/>
</dbReference>
<evidence type="ECO:0000256" key="6">
    <source>
        <dbReference type="SAM" id="Phobius"/>
    </source>
</evidence>
<dbReference type="PANTHER" id="PTHR23502:SF4">
    <property type="entry name" value="MAJOR FACILITATOR SUPERFAMILY (MFS) PROFILE DOMAIN-CONTAINING PROTEIN-RELATED"/>
    <property type="match status" value="1"/>
</dbReference>
<dbReference type="PANTHER" id="PTHR23502">
    <property type="entry name" value="MAJOR FACILITATOR SUPERFAMILY"/>
    <property type="match status" value="1"/>
</dbReference>
<dbReference type="InterPro" id="IPR036259">
    <property type="entry name" value="MFS_trans_sf"/>
</dbReference>
<dbReference type="Gene3D" id="1.20.1250.20">
    <property type="entry name" value="MFS general substrate transporter like domains"/>
    <property type="match status" value="1"/>
</dbReference>
<feature type="transmembrane region" description="Helical" evidence="6">
    <location>
        <begin position="577"/>
        <end position="598"/>
    </location>
</feature>
<dbReference type="Proteomes" id="UP000078240">
    <property type="component" value="Unassembled WGS sequence"/>
</dbReference>
<keyword evidence="3 6" id="KW-1133">Transmembrane helix</keyword>
<evidence type="ECO:0000256" key="3">
    <source>
        <dbReference type="ARBA" id="ARBA00022989"/>
    </source>
</evidence>
<proteinExistence type="predicted"/>
<organism evidence="8 9">
    <name type="scientific">Purpureocillium lilacinum</name>
    <name type="common">Paecilomyces lilacinus</name>
    <dbReference type="NCBI Taxonomy" id="33203"/>
    <lineage>
        <taxon>Eukaryota</taxon>
        <taxon>Fungi</taxon>
        <taxon>Dikarya</taxon>
        <taxon>Ascomycota</taxon>
        <taxon>Pezizomycotina</taxon>
        <taxon>Sordariomycetes</taxon>
        <taxon>Hypocreomycetidae</taxon>
        <taxon>Hypocreales</taxon>
        <taxon>Ophiocordycipitaceae</taxon>
        <taxon>Purpureocillium</taxon>
    </lineage>
</organism>
<feature type="chain" id="PRO_5008102526" evidence="7">
    <location>
        <begin position="19"/>
        <end position="710"/>
    </location>
</feature>
<evidence type="ECO:0000313" key="9">
    <source>
        <dbReference type="Proteomes" id="UP000078240"/>
    </source>
</evidence>
<evidence type="ECO:0000256" key="1">
    <source>
        <dbReference type="ARBA" id="ARBA00004141"/>
    </source>
</evidence>
<comment type="caution">
    <text evidence="8">The sequence shown here is derived from an EMBL/GenBank/DDBJ whole genome shotgun (WGS) entry which is preliminary data.</text>
</comment>
<feature type="transmembrane region" description="Helical" evidence="6">
    <location>
        <begin position="604"/>
        <end position="630"/>
    </location>
</feature>
<name>A0A179GCY1_PURLI</name>
<keyword evidence="4 6" id="KW-0472">Membrane</keyword>
<feature type="signal peptide" evidence="7">
    <location>
        <begin position="1"/>
        <end position="18"/>
    </location>
</feature>